<protein>
    <recommendedName>
        <fullName evidence="2">Cyclin-like domain-containing protein</fullName>
    </recommendedName>
</protein>
<dbReference type="CDD" id="cd20546">
    <property type="entry name" value="CYCLIN_SpCG1C_ScCTK2-like_rpt2"/>
    <property type="match status" value="1"/>
</dbReference>
<evidence type="ECO:0000256" key="1">
    <source>
        <dbReference type="RuleBase" id="RU000383"/>
    </source>
</evidence>
<dbReference type="GO" id="GO:0016538">
    <property type="term" value="F:cyclin-dependent protein serine/threonine kinase regulator activity"/>
    <property type="evidence" value="ECO:0007669"/>
    <property type="project" value="InterPro"/>
</dbReference>
<dbReference type="OrthoDB" id="79090at2759"/>
<accession>A0A0L0FNN7</accession>
<dbReference type="Gene3D" id="1.10.472.10">
    <property type="entry name" value="Cyclin-like"/>
    <property type="match status" value="2"/>
</dbReference>
<dbReference type="Pfam" id="PF00134">
    <property type="entry name" value="Cyclin_N"/>
    <property type="match status" value="1"/>
</dbReference>
<dbReference type="STRING" id="667725.A0A0L0FNN7"/>
<dbReference type="SMART" id="SM00385">
    <property type="entry name" value="CYCLIN"/>
    <property type="match status" value="2"/>
</dbReference>
<organism evidence="3 4">
    <name type="scientific">Sphaeroforma arctica JP610</name>
    <dbReference type="NCBI Taxonomy" id="667725"/>
    <lineage>
        <taxon>Eukaryota</taxon>
        <taxon>Ichthyosporea</taxon>
        <taxon>Ichthyophonida</taxon>
        <taxon>Sphaeroforma</taxon>
    </lineage>
</organism>
<dbReference type="InterPro" id="IPR006671">
    <property type="entry name" value="Cyclin_N"/>
</dbReference>
<keyword evidence="4" id="KW-1185">Reference proteome</keyword>
<comment type="similarity">
    <text evidence="1">Belongs to the cyclin family.</text>
</comment>
<sequence>MSRDIVKAIDFAGHIGRKLRLPKEAVNVAQVLIHSFFDSNSTKEFDAPLISLSALYLASKVVECPCRLRDAISVAYCHLHPEQPLLEVNGDLYWELRDSIVTCEMLILRCVNYNVDIVLSHKYLYIYAMALCTAMADGKKWARQTTQLAYMIINDSFRSADVVAKAPNVIAASALYLSLRLLDKSVAIQGESQWWETMGCSTDELLTTVDGMMAACQRTADDNER</sequence>
<dbReference type="PANTHER" id="PTHR10026">
    <property type="entry name" value="CYCLIN"/>
    <property type="match status" value="1"/>
</dbReference>
<proteinExistence type="inferred from homology"/>
<evidence type="ECO:0000313" key="4">
    <source>
        <dbReference type="Proteomes" id="UP000054560"/>
    </source>
</evidence>
<feature type="domain" description="Cyclin-like" evidence="2">
    <location>
        <begin position="10"/>
        <end position="109"/>
    </location>
</feature>
<dbReference type="GO" id="GO:0006357">
    <property type="term" value="P:regulation of transcription by RNA polymerase II"/>
    <property type="evidence" value="ECO:0007669"/>
    <property type="project" value="InterPro"/>
</dbReference>
<dbReference type="SUPFAM" id="SSF47954">
    <property type="entry name" value="Cyclin-like"/>
    <property type="match status" value="2"/>
</dbReference>
<evidence type="ECO:0000259" key="2">
    <source>
        <dbReference type="SMART" id="SM00385"/>
    </source>
</evidence>
<dbReference type="InterPro" id="IPR043198">
    <property type="entry name" value="Cyclin/Ssn8"/>
</dbReference>
<reference evidence="3 4" key="1">
    <citation type="submission" date="2011-02" db="EMBL/GenBank/DDBJ databases">
        <title>The Genome Sequence of Sphaeroforma arctica JP610.</title>
        <authorList>
            <consortium name="The Broad Institute Genome Sequencing Platform"/>
            <person name="Russ C."/>
            <person name="Cuomo C."/>
            <person name="Young S.K."/>
            <person name="Zeng Q."/>
            <person name="Gargeya S."/>
            <person name="Alvarado L."/>
            <person name="Berlin A."/>
            <person name="Chapman S.B."/>
            <person name="Chen Z."/>
            <person name="Freedman E."/>
            <person name="Gellesch M."/>
            <person name="Goldberg J."/>
            <person name="Griggs A."/>
            <person name="Gujja S."/>
            <person name="Heilman E."/>
            <person name="Heiman D."/>
            <person name="Howarth C."/>
            <person name="Mehta T."/>
            <person name="Neiman D."/>
            <person name="Pearson M."/>
            <person name="Roberts A."/>
            <person name="Saif S."/>
            <person name="Shea T."/>
            <person name="Shenoy N."/>
            <person name="Sisk P."/>
            <person name="Stolte C."/>
            <person name="Sykes S."/>
            <person name="White J."/>
            <person name="Yandava C."/>
            <person name="Burger G."/>
            <person name="Gray M.W."/>
            <person name="Holland P.W.H."/>
            <person name="King N."/>
            <person name="Lang F.B.F."/>
            <person name="Roger A.J."/>
            <person name="Ruiz-Trillo I."/>
            <person name="Haas B."/>
            <person name="Nusbaum C."/>
            <person name="Birren B."/>
        </authorList>
    </citation>
    <scope>NUCLEOTIDE SEQUENCE [LARGE SCALE GENOMIC DNA]</scope>
    <source>
        <strain evidence="3 4">JP610</strain>
    </source>
</reference>
<dbReference type="CDD" id="cd20534">
    <property type="entry name" value="CYCLIN_CCNM_CCNQ_rpt1"/>
    <property type="match status" value="1"/>
</dbReference>
<feature type="domain" description="Cyclin-like" evidence="2">
    <location>
        <begin position="122"/>
        <end position="214"/>
    </location>
</feature>
<dbReference type="AlphaFoldDB" id="A0A0L0FNN7"/>
<dbReference type="InterPro" id="IPR036915">
    <property type="entry name" value="Cyclin-like_sf"/>
</dbReference>
<evidence type="ECO:0000313" key="3">
    <source>
        <dbReference type="EMBL" id="KNC78445.1"/>
    </source>
</evidence>
<dbReference type="Proteomes" id="UP000054560">
    <property type="component" value="Unassembled WGS sequence"/>
</dbReference>
<dbReference type="eggNOG" id="KOG0834">
    <property type="taxonomic scope" value="Eukaryota"/>
</dbReference>
<name>A0A0L0FNN7_9EUKA</name>
<keyword evidence="1" id="KW-0195">Cyclin</keyword>
<dbReference type="GeneID" id="25909624"/>
<gene>
    <name evidence="3" type="ORF">SARC_09120</name>
</gene>
<dbReference type="EMBL" id="KQ242487">
    <property type="protein sequence ID" value="KNC78445.1"/>
    <property type="molecule type" value="Genomic_DNA"/>
</dbReference>
<dbReference type="InterPro" id="IPR013763">
    <property type="entry name" value="Cyclin-like_dom"/>
</dbReference>
<dbReference type="InterPro" id="IPR048055">
    <property type="entry name" value="Cyclin-Q_first_cyclin_box"/>
</dbReference>
<dbReference type="RefSeq" id="XP_014152347.1">
    <property type="nucleotide sequence ID" value="XM_014296872.1"/>
</dbReference>